<accession>A0A834IM28</accession>
<evidence type="ECO:0000313" key="3">
    <source>
        <dbReference type="Proteomes" id="UP000625711"/>
    </source>
</evidence>
<comment type="caution">
    <text evidence="2">The sequence shown here is derived from an EMBL/GenBank/DDBJ whole genome shotgun (WGS) entry which is preliminary data.</text>
</comment>
<reference evidence="2" key="1">
    <citation type="submission" date="2020-08" db="EMBL/GenBank/DDBJ databases">
        <title>Genome sequencing and assembly of the red palm weevil Rhynchophorus ferrugineus.</title>
        <authorList>
            <person name="Dias G.B."/>
            <person name="Bergman C.M."/>
            <person name="Manee M."/>
        </authorList>
    </citation>
    <scope>NUCLEOTIDE SEQUENCE</scope>
    <source>
        <strain evidence="2">AA-2017</strain>
        <tissue evidence="2">Whole larva</tissue>
    </source>
</reference>
<organism evidence="2 3">
    <name type="scientific">Rhynchophorus ferrugineus</name>
    <name type="common">Red palm weevil</name>
    <name type="synonym">Curculio ferrugineus</name>
    <dbReference type="NCBI Taxonomy" id="354439"/>
    <lineage>
        <taxon>Eukaryota</taxon>
        <taxon>Metazoa</taxon>
        <taxon>Ecdysozoa</taxon>
        <taxon>Arthropoda</taxon>
        <taxon>Hexapoda</taxon>
        <taxon>Insecta</taxon>
        <taxon>Pterygota</taxon>
        <taxon>Neoptera</taxon>
        <taxon>Endopterygota</taxon>
        <taxon>Coleoptera</taxon>
        <taxon>Polyphaga</taxon>
        <taxon>Cucujiformia</taxon>
        <taxon>Curculionidae</taxon>
        <taxon>Dryophthorinae</taxon>
        <taxon>Rhynchophorus</taxon>
    </lineage>
</organism>
<dbReference type="AlphaFoldDB" id="A0A834IM28"/>
<evidence type="ECO:0000313" key="2">
    <source>
        <dbReference type="EMBL" id="KAF7281542.1"/>
    </source>
</evidence>
<protein>
    <submittedName>
        <fullName evidence="2">Uncharacterized protein</fullName>
    </submittedName>
</protein>
<keyword evidence="3" id="KW-1185">Reference proteome</keyword>
<feature type="region of interest" description="Disordered" evidence="1">
    <location>
        <begin position="55"/>
        <end position="84"/>
    </location>
</feature>
<sequence length="84" mass="9704">MSLKFKYSQNKNILKEINTEVDINDYNSYRSSLKILRTTVNDFLTELVSKEASPEEVIKEENVSDSDSDDNIEQKSIKRNLSLS</sequence>
<evidence type="ECO:0000256" key="1">
    <source>
        <dbReference type="SAM" id="MobiDB-lite"/>
    </source>
</evidence>
<dbReference type="Proteomes" id="UP000625711">
    <property type="component" value="Unassembled WGS sequence"/>
</dbReference>
<name>A0A834IM28_RHYFE</name>
<dbReference type="EMBL" id="JAACXV010000237">
    <property type="protein sequence ID" value="KAF7281542.1"/>
    <property type="molecule type" value="Genomic_DNA"/>
</dbReference>
<gene>
    <name evidence="2" type="ORF">GWI33_004577</name>
</gene>
<proteinExistence type="predicted"/>